<evidence type="ECO:0000313" key="2">
    <source>
        <dbReference type="EMBL" id="TCP04475.1"/>
    </source>
</evidence>
<gene>
    <name evidence="2" type="ORF">EV684_102229</name>
</gene>
<dbReference type="Pfam" id="PF04402">
    <property type="entry name" value="SIMPL"/>
    <property type="match status" value="1"/>
</dbReference>
<feature type="signal peptide" evidence="1">
    <location>
        <begin position="1"/>
        <end position="21"/>
    </location>
</feature>
<evidence type="ECO:0000313" key="3">
    <source>
        <dbReference type="Proteomes" id="UP000295106"/>
    </source>
</evidence>
<dbReference type="InterPro" id="IPR007497">
    <property type="entry name" value="SIMPL/DUF541"/>
</dbReference>
<dbReference type="Proteomes" id="UP000295106">
    <property type="component" value="Unassembled WGS sequence"/>
</dbReference>
<dbReference type="PANTHER" id="PTHR34387">
    <property type="entry name" value="SLR1258 PROTEIN"/>
    <property type="match status" value="1"/>
</dbReference>
<sequence length="233" mass="24336">MPFARKAFALAAFAVACAAQAQTLPPPQNVVSLSASATAEVARDMLSVSFSTSREGPDAQTVQTQLKQALDAALAEARKVARPGQIELHTGGFSLYPRYSNKGVANGWQGSAELVAEGRDVAGIAQLTGRVQTMTIARVGYSLSREAREKAEAELSAEAITRFRAKADTISRQFGFGGWGIREVSVSASEPPSGVFPMAMKARAAMADEALPVEAGKASVTVSVSGSVQMSAK</sequence>
<name>A0A4R2MGR3_RUBGE</name>
<reference evidence="2 3" key="1">
    <citation type="submission" date="2019-03" db="EMBL/GenBank/DDBJ databases">
        <title>Genomic Encyclopedia of Type Strains, Phase IV (KMG-IV): sequencing the most valuable type-strain genomes for metagenomic binning, comparative biology and taxonomic classification.</title>
        <authorList>
            <person name="Goeker M."/>
        </authorList>
    </citation>
    <scope>NUCLEOTIDE SEQUENCE [LARGE SCALE GENOMIC DNA]</scope>
    <source>
        <strain evidence="2 3">DSM 1709</strain>
    </source>
</reference>
<dbReference type="PROSITE" id="PS51257">
    <property type="entry name" value="PROKAR_LIPOPROTEIN"/>
    <property type="match status" value="1"/>
</dbReference>
<proteinExistence type="predicted"/>
<dbReference type="AlphaFoldDB" id="A0A4R2MGR3"/>
<dbReference type="GeneID" id="99684985"/>
<dbReference type="Gene3D" id="3.30.110.170">
    <property type="entry name" value="Protein of unknown function (DUF541), domain 1"/>
    <property type="match status" value="1"/>
</dbReference>
<dbReference type="Gene3D" id="3.30.70.2970">
    <property type="entry name" value="Protein of unknown function (DUF541), domain 2"/>
    <property type="match status" value="1"/>
</dbReference>
<protein>
    <submittedName>
        <fullName evidence="2">Putative secreted protein</fullName>
    </submittedName>
</protein>
<dbReference type="RefSeq" id="WP_132644978.1">
    <property type="nucleotide sequence ID" value="NZ_CP181386.1"/>
</dbReference>
<dbReference type="OrthoDB" id="7062395at2"/>
<evidence type="ECO:0000256" key="1">
    <source>
        <dbReference type="SAM" id="SignalP"/>
    </source>
</evidence>
<feature type="chain" id="PRO_5020443534" evidence="1">
    <location>
        <begin position="22"/>
        <end position="233"/>
    </location>
</feature>
<organism evidence="2 3">
    <name type="scientific">Rubrivivax gelatinosus</name>
    <name type="common">Rhodocyclus gelatinosus</name>
    <name type="synonym">Rhodopseudomonas gelatinosa</name>
    <dbReference type="NCBI Taxonomy" id="28068"/>
    <lineage>
        <taxon>Bacteria</taxon>
        <taxon>Pseudomonadati</taxon>
        <taxon>Pseudomonadota</taxon>
        <taxon>Betaproteobacteria</taxon>
        <taxon>Burkholderiales</taxon>
        <taxon>Sphaerotilaceae</taxon>
        <taxon>Rubrivivax</taxon>
    </lineage>
</organism>
<dbReference type="GO" id="GO:0006974">
    <property type="term" value="P:DNA damage response"/>
    <property type="evidence" value="ECO:0007669"/>
    <property type="project" value="TreeGrafter"/>
</dbReference>
<keyword evidence="1" id="KW-0732">Signal</keyword>
<dbReference type="PANTHER" id="PTHR34387:SF1">
    <property type="entry name" value="PERIPLASMIC IMMUNOGENIC PROTEIN"/>
    <property type="match status" value="1"/>
</dbReference>
<dbReference type="InterPro" id="IPR052022">
    <property type="entry name" value="26kDa_periplasmic_antigen"/>
</dbReference>
<accession>A0A4R2MGR3</accession>
<comment type="caution">
    <text evidence="2">The sequence shown here is derived from an EMBL/GenBank/DDBJ whole genome shotgun (WGS) entry which is preliminary data.</text>
</comment>
<dbReference type="EMBL" id="SLXD01000002">
    <property type="protein sequence ID" value="TCP04475.1"/>
    <property type="molecule type" value="Genomic_DNA"/>
</dbReference>